<sequence length="451" mass="51890">MTLVSEYAHDDCQYALERCLHLDSCKMHMQNISEFGCDFSPEGVTEENREETCISHYGANKHRECAFTYSRLFWEKELMRAYLGECTCMRPSEDPYMTPEKYLDCKRNWKAAFENPCFRPESHHTQALDEGSNPYNRQKHRECMAGFKLCTTNMDAHDCGMPLINISINCGTDEQGNCVNGNGRCIDALANFFFDSVDPAWTKLIFTCCEHENDCYGFPEQVFSPWKCLKKNPFYSCLAVKEECDAIETCKRHMDAIMNEDVCPGAVHQKILNPERHDCPKILNQNCANSLNQVSLWYCSCENLDGYFQQRNMTSITQEQKDAARKECMIQKGIFTHNECLEDHIANNPHTEIIGGTVVPSSTVPREEGDNMTKFIVIIFILSLCMVVLARLRWTRKILNLRIPSSRDMFMRSSDDGRIINNSFPNSRPPPTAPDFEQLRNKEMPLPTARI</sequence>
<keyword evidence="4" id="KW-1185">Reference proteome</keyword>
<feature type="transmembrane region" description="Helical" evidence="2">
    <location>
        <begin position="375"/>
        <end position="392"/>
    </location>
</feature>
<proteinExistence type="predicted"/>
<name>A0ABN7STC7_OIKDI</name>
<organism evidence="3 4">
    <name type="scientific">Oikopleura dioica</name>
    <name type="common">Tunicate</name>
    <dbReference type="NCBI Taxonomy" id="34765"/>
    <lineage>
        <taxon>Eukaryota</taxon>
        <taxon>Metazoa</taxon>
        <taxon>Chordata</taxon>
        <taxon>Tunicata</taxon>
        <taxon>Appendicularia</taxon>
        <taxon>Copelata</taxon>
        <taxon>Oikopleuridae</taxon>
        <taxon>Oikopleura</taxon>
    </lineage>
</organism>
<evidence type="ECO:0000313" key="3">
    <source>
        <dbReference type="EMBL" id="CAG5102203.1"/>
    </source>
</evidence>
<protein>
    <submittedName>
        <fullName evidence="3">Oidioi.mRNA.OKI2018_I69.chr1.g189.t1.cds</fullName>
    </submittedName>
</protein>
<keyword evidence="2" id="KW-0472">Membrane</keyword>
<evidence type="ECO:0000256" key="1">
    <source>
        <dbReference type="SAM" id="MobiDB-lite"/>
    </source>
</evidence>
<reference evidence="3 4" key="1">
    <citation type="submission" date="2021-04" db="EMBL/GenBank/DDBJ databases">
        <authorList>
            <person name="Bliznina A."/>
        </authorList>
    </citation>
    <scope>NUCLEOTIDE SEQUENCE [LARGE SCALE GENOMIC DNA]</scope>
</reference>
<keyword evidence="2" id="KW-1133">Transmembrane helix</keyword>
<evidence type="ECO:0000256" key="2">
    <source>
        <dbReference type="SAM" id="Phobius"/>
    </source>
</evidence>
<accession>A0ABN7STC7</accession>
<gene>
    <name evidence="3" type="ORF">OKIOD_LOCUS8954</name>
</gene>
<feature type="region of interest" description="Disordered" evidence="1">
    <location>
        <begin position="420"/>
        <end position="451"/>
    </location>
</feature>
<evidence type="ECO:0000313" key="4">
    <source>
        <dbReference type="Proteomes" id="UP001158576"/>
    </source>
</evidence>
<dbReference type="EMBL" id="OU015566">
    <property type="protein sequence ID" value="CAG5102203.1"/>
    <property type="molecule type" value="Genomic_DNA"/>
</dbReference>
<dbReference type="Proteomes" id="UP001158576">
    <property type="component" value="Chromosome 1"/>
</dbReference>
<keyword evidence="2" id="KW-0812">Transmembrane</keyword>